<sequence length="977" mass="110825">MSSRSPSPPRRTVIGSSSGRSDDSRSGSKTQVEDLVKARNRKLVELYCMSRLSELLTIRDERALKLEMESFLRQNDIKKGLRFRSETLPKPLWQLESPMGAGLGGTKKSGRSVDSVRKVKNEPLRSSTADTYMVQKVKSELKRPLTEGAAGELPPEKKIKVNRDTRPSSLETGTKSHSSSVPTLISSADEFAKARSVSIYTSPIPSVPDQPIYYPDIDTTPAEPTPLEGTKKCRNYLVDEVSKKSIEPMDYFNENNINSKDLVYLLMKETVPSEIPQALPLAELKYMVQTLPLIKLIPMAHKVLTTDIMNNALSEGRITVVSSRIEELRRLGLWSLRQPKKFIDAWQEECSHYRTLIEEAKWMQADFKEGHKYKIAVCATIAHAVMEYWSFGKVCCINRRPIKHLVAGAEDETSVPCSNTPEHASPCENAVNNDTQIQPVEVARGDPGSSSADLDAESVELAENNPDSSSAGLNTESVEAPERNTTSVSDEKQAAEAICDEKVETIDVELLKKGPDTEKEYSSTDLTKESTKEKEDKRKVYSQYPFKLHLSFDELNKTAGTIAQEIPLYIGTQTESNASESLPFVAVSKSLVTLEDDHFLKLVEKQIVEEEQSLVQLSKRRGMFYGNRRSHYLKPPPAPSLRYLQNRTPTIWLPEDDQELVKNINAYAYNWELISAHMTHRPTMSYFSNIERRTPWQCFERFVQLNERFSFNDLKGPRAHSVHQWLLEAHKFQQKQNRRISPLGVGPESIQRGHRRLRWASMFEAMRKTIKKRENAPRPNPTQPRKPLDCKNMKVPTPAEMSQLKAQRDEALRRDIQMRRNVKSRLQQKSNQSSPNGTQNRIANKPGIDYADSRSPRESAGRQASAPTPSQRPLTEREIVESYSRKILAQKPELSLETAMKAAQNYYKSGQQRRMQLQQQQQKLTPHVQAVSAPAQPTERMEQKVKATANHLKPNHSAPNPDMNSPTPQEILERFQK</sequence>
<gene>
    <name evidence="19" type="ORF">HG537_0E00820</name>
</gene>
<dbReference type="GO" id="GO:0006325">
    <property type="term" value="P:chromatin organization"/>
    <property type="evidence" value="ECO:0007669"/>
    <property type="project" value="UniProtKB-KW"/>
</dbReference>
<dbReference type="InterPro" id="IPR009057">
    <property type="entry name" value="Homeodomain-like_sf"/>
</dbReference>
<feature type="domain" description="HSA" evidence="18">
    <location>
        <begin position="340"/>
        <end position="419"/>
    </location>
</feature>
<evidence type="ECO:0000256" key="11">
    <source>
        <dbReference type="ARBA" id="ARBA00025178"/>
    </source>
</evidence>
<accession>A0A7H9HTV8</accession>
<proteinExistence type="inferred from homology"/>
<keyword evidence="20" id="KW-1185">Reference proteome</keyword>
<keyword evidence="7" id="KW-0010">Activator</keyword>
<feature type="compositionally biased region" description="Polar residues" evidence="16">
    <location>
        <begin position="824"/>
        <end position="842"/>
    </location>
</feature>
<evidence type="ECO:0000256" key="9">
    <source>
        <dbReference type="ARBA" id="ARBA00023204"/>
    </source>
</evidence>
<keyword evidence="8" id="KW-0804">Transcription</keyword>
<comment type="similarity">
    <text evidence="2">Belongs to the EAF1 family.</text>
</comment>
<evidence type="ECO:0000256" key="12">
    <source>
        <dbReference type="ARBA" id="ARBA00029670"/>
    </source>
</evidence>
<feature type="region of interest" description="Disordered" evidence="16">
    <location>
        <begin position="1"/>
        <end position="33"/>
    </location>
</feature>
<feature type="region of interest" description="Disordered" evidence="16">
    <location>
        <begin position="823"/>
        <end position="878"/>
    </location>
</feature>
<dbReference type="GO" id="GO:0006281">
    <property type="term" value="P:DNA repair"/>
    <property type="evidence" value="ECO:0007669"/>
    <property type="project" value="UniProtKB-KW"/>
</dbReference>
<feature type="compositionally biased region" description="Basic and acidic residues" evidence="16">
    <location>
        <begin position="851"/>
        <end position="860"/>
    </location>
</feature>
<dbReference type="CDD" id="cd00167">
    <property type="entry name" value="SANT"/>
    <property type="match status" value="1"/>
</dbReference>
<evidence type="ECO:0000256" key="3">
    <source>
        <dbReference type="ARBA" id="ARBA00018561"/>
    </source>
</evidence>
<feature type="compositionally biased region" description="Polar residues" evidence="16">
    <location>
        <begin position="167"/>
        <end position="182"/>
    </location>
</feature>
<evidence type="ECO:0000256" key="2">
    <source>
        <dbReference type="ARBA" id="ARBA00008913"/>
    </source>
</evidence>
<dbReference type="SMART" id="SM00717">
    <property type="entry name" value="SANT"/>
    <property type="match status" value="1"/>
</dbReference>
<evidence type="ECO:0000256" key="13">
    <source>
        <dbReference type="ARBA" id="ARBA00032084"/>
    </source>
</evidence>
<dbReference type="Pfam" id="PF13921">
    <property type="entry name" value="Myb_DNA-bind_6"/>
    <property type="match status" value="1"/>
</dbReference>
<evidence type="ECO:0000256" key="8">
    <source>
        <dbReference type="ARBA" id="ARBA00023163"/>
    </source>
</evidence>
<evidence type="ECO:0000256" key="7">
    <source>
        <dbReference type="ARBA" id="ARBA00023159"/>
    </source>
</evidence>
<organism evidence="19 20">
    <name type="scientific">Torulaspora globosa</name>
    <dbReference type="NCBI Taxonomy" id="48254"/>
    <lineage>
        <taxon>Eukaryota</taxon>
        <taxon>Fungi</taxon>
        <taxon>Dikarya</taxon>
        <taxon>Ascomycota</taxon>
        <taxon>Saccharomycotina</taxon>
        <taxon>Saccharomycetes</taxon>
        <taxon>Saccharomycetales</taxon>
        <taxon>Saccharomycetaceae</taxon>
        <taxon>Torulaspora</taxon>
    </lineage>
</organism>
<dbReference type="InterPro" id="IPR014012">
    <property type="entry name" value="HSA_dom"/>
</dbReference>
<evidence type="ECO:0000259" key="17">
    <source>
        <dbReference type="PROSITE" id="PS50090"/>
    </source>
</evidence>
<feature type="compositionally biased region" description="Basic and acidic residues" evidence="16">
    <location>
        <begin position="154"/>
        <end position="166"/>
    </location>
</feature>
<feature type="compositionally biased region" description="Polar residues" evidence="16">
    <location>
        <begin position="465"/>
        <end position="488"/>
    </location>
</feature>
<feature type="region of interest" description="Disordered" evidence="16">
    <location>
        <begin position="516"/>
        <end position="535"/>
    </location>
</feature>
<dbReference type="GO" id="GO:0005634">
    <property type="term" value="C:nucleus"/>
    <property type="evidence" value="ECO:0007669"/>
    <property type="project" value="UniProtKB-SubCell"/>
</dbReference>
<reference evidence="19 20" key="1">
    <citation type="submission" date="2020-06" db="EMBL/GenBank/DDBJ databases">
        <title>The yeast mating-type switching endonuclease HO is a domesticated member of an unorthodox homing genetic element family.</title>
        <authorList>
            <person name="Coughlan A.Y."/>
            <person name="Lombardi L."/>
            <person name="Braun-Galleani S."/>
            <person name="Martos A.R."/>
            <person name="Galeote V."/>
            <person name="Bigey F."/>
            <person name="Dequin S."/>
            <person name="Byrne K.P."/>
            <person name="Wolfe K.H."/>
        </authorList>
    </citation>
    <scope>NUCLEOTIDE SEQUENCE [LARGE SCALE GENOMIC DNA]</scope>
    <source>
        <strain evidence="19 20">CBS2947</strain>
    </source>
</reference>
<feature type="region of interest" description="Disordered" evidence="16">
    <location>
        <begin position="461"/>
        <end position="496"/>
    </location>
</feature>
<evidence type="ECO:0000256" key="10">
    <source>
        <dbReference type="ARBA" id="ARBA00023242"/>
    </source>
</evidence>
<keyword evidence="4" id="KW-0227">DNA damage</keyword>
<dbReference type="SUPFAM" id="SSF46689">
    <property type="entry name" value="Homeodomain-like"/>
    <property type="match status" value="1"/>
</dbReference>
<keyword evidence="10" id="KW-0539">Nucleus</keyword>
<dbReference type="OrthoDB" id="5364245at2759"/>
<feature type="compositionally biased region" description="Basic and acidic residues" evidence="16">
    <location>
        <begin position="20"/>
        <end position="33"/>
    </location>
</feature>
<evidence type="ECO:0000313" key="20">
    <source>
        <dbReference type="Proteomes" id="UP000510647"/>
    </source>
</evidence>
<feature type="region of interest" description="Disordered" evidence="16">
    <location>
        <begin position="932"/>
        <end position="977"/>
    </location>
</feature>
<dbReference type="Gene3D" id="1.10.10.60">
    <property type="entry name" value="Homeodomain-like"/>
    <property type="match status" value="1"/>
</dbReference>
<feature type="region of interest" description="Disordered" evidence="16">
    <location>
        <begin position="770"/>
        <end position="809"/>
    </location>
</feature>
<dbReference type="AlphaFoldDB" id="A0A7H9HTV8"/>
<dbReference type="PANTHER" id="PTHR46459">
    <property type="entry name" value="E1A-BINDING PROTEIN P400-RELATED"/>
    <property type="match status" value="1"/>
</dbReference>
<evidence type="ECO:0000313" key="19">
    <source>
        <dbReference type="EMBL" id="QLQ80729.1"/>
    </source>
</evidence>
<evidence type="ECO:0000256" key="6">
    <source>
        <dbReference type="ARBA" id="ARBA00023015"/>
    </source>
</evidence>
<evidence type="ECO:0000256" key="5">
    <source>
        <dbReference type="ARBA" id="ARBA00022853"/>
    </source>
</evidence>
<dbReference type="Proteomes" id="UP000510647">
    <property type="component" value="Chromosome 5"/>
</dbReference>
<evidence type="ECO:0000256" key="4">
    <source>
        <dbReference type="ARBA" id="ARBA00022763"/>
    </source>
</evidence>
<dbReference type="PANTHER" id="PTHR46459:SF1">
    <property type="entry name" value="E1A-BINDING PROTEIN P400"/>
    <property type="match status" value="1"/>
</dbReference>
<comment type="subcellular location">
    <subcellularLocation>
        <location evidence="1">Nucleus</location>
    </subcellularLocation>
</comment>
<protein>
    <recommendedName>
        <fullName evidence="3">Chromatin modification-related protein EAF1</fullName>
    </recommendedName>
    <alternativeName>
        <fullName evidence="14">Chromatin modification-related protein eaf1</fullName>
    </alternativeName>
    <alternativeName>
        <fullName evidence="13 15">ESA1-associated factor 1</fullName>
    </alternativeName>
    <alternativeName>
        <fullName evidence="12">Vacuolar import and degradation protein 21</fullName>
    </alternativeName>
</protein>
<dbReference type="PROSITE" id="PS51204">
    <property type="entry name" value="HSA"/>
    <property type="match status" value="1"/>
</dbReference>
<dbReference type="SMART" id="SM00573">
    <property type="entry name" value="HSA"/>
    <property type="match status" value="1"/>
</dbReference>
<evidence type="ECO:0000256" key="14">
    <source>
        <dbReference type="ARBA" id="ARBA00072841"/>
    </source>
</evidence>
<keyword evidence="9" id="KW-0234">DNA repair</keyword>
<evidence type="ECO:0000256" key="15">
    <source>
        <dbReference type="ARBA" id="ARBA00082479"/>
    </source>
</evidence>
<feature type="domain" description="Myb-like" evidence="17">
    <location>
        <begin position="652"/>
        <end position="706"/>
    </location>
</feature>
<evidence type="ECO:0000256" key="16">
    <source>
        <dbReference type="SAM" id="MobiDB-lite"/>
    </source>
</evidence>
<comment type="function">
    <text evidence="11">Component of the NuA4 histone acetyltransferase complex which is involved in transcriptional activation of selected genes principally by acetylation of nucleosomal histone H4 and H2A. The NuA4 complex is also involved in DNA repair.</text>
</comment>
<feature type="region of interest" description="Disordered" evidence="16">
    <location>
        <begin position="412"/>
        <end position="434"/>
    </location>
</feature>
<dbReference type="PROSITE" id="PS50090">
    <property type="entry name" value="MYB_LIKE"/>
    <property type="match status" value="1"/>
</dbReference>
<keyword evidence="5" id="KW-0156">Chromatin regulator</keyword>
<keyword evidence="6" id="KW-0805">Transcription regulation</keyword>
<dbReference type="InterPro" id="IPR001005">
    <property type="entry name" value="SANT/Myb"/>
</dbReference>
<evidence type="ECO:0000256" key="1">
    <source>
        <dbReference type="ARBA" id="ARBA00004123"/>
    </source>
</evidence>
<feature type="region of interest" description="Disordered" evidence="16">
    <location>
        <begin position="97"/>
        <end position="117"/>
    </location>
</feature>
<dbReference type="FunFam" id="1.10.10.60:FF:000484">
    <property type="entry name" value="Chromatin modification-related protein EAF1"/>
    <property type="match status" value="1"/>
</dbReference>
<dbReference type="Pfam" id="PF07529">
    <property type="entry name" value="HSA"/>
    <property type="match status" value="1"/>
</dbReference>
<dbReference type="GO" id="GO:0003682">
    <property type="term" value="F:chromatin binding"/>
    <property type="evidence" value="ECO:0007669"/>
    <property type="project" value="TreeGrafter"/>
</dbReference>
<name>A0A7H9HTV8_9SACH</name>
<dbReference type="GO" id="GO:0035267">
    <property type="term" value="C:NuA4 histone acetyltransferase complex"/>
    <property type="evidence" value="ECO:0007669"/>
    <property type="project" value="UniProtKB-ARBA"/>
</dbReference>
<feature type="region of interest" description="Disordered" evidence="16">
    <location>
        <begin position="143"/>
        <end position="182"/>
    </location>
</feature>
<dbReference type="EMBL" id="CP059271">
    <property type="protein sequence ID" value="QLQ80729.1"/>
    <property type="molecule type" value="Genomic_DNA"/>
</dbReference>
<evidence type="ECO:0000259" key="18">
    <source>
        <dbReference type="PROSITE" id="PS51204"/>
    </source>
</evidence>